<dbReference type="KEGG" id="mmar:MODMU_1525"/>
<keyword evidence="2" id="KW-0812">Transmembrane</keyword>
<feature type="transmembrane region" description="Helical" evidence="2">
    <location>
        <begin position="107"/>
        <end position="126"/>
    </location>
</feature>
<dbReference type="InterPro" id="IPR005240">
    <property type="entry name" value="DUF389"/>
</dbReference>
<accession>I4EUA7</accession>
<dbReference type="OMA" id="RSAFWVM"/>
<dbReference type="PATRIC" id="fig|477641.3.peg.1445"/>
<dbReference type="EMBL" id="FO203431">
    <property type="protein sequence ID" value="CCH86970.1"/>
    <property type="molecule type" value="Genomic_DNA"/>
</dbReference>
<keyword evidence="4" id="KW-1185">Reference proteome</keyword>
<proteinExistence type="predicted"/>
<evidence type="ECO:0000313" key="4">
    <source>
        <dbReference type="Proteomes" id="UP000006461"/>
    </source>
</evidence>
<name>I4EUA7_MODI5</name>
<evidence type="ECO:0000313" key="3">
    <source>
        <dbReference type="EMBL" id="CCH86970.1"/>
    </source>
</evidence>
<evidence type="ECO:0000256" key="2">
    <source>
        <dbReference type="SAM" id="Phobius"/>
    </source>
</evidence>
<dbReference type="OrthoDB" id="9790659at2"/>
<feature type="transmembrane region" description="Helical" evidence="2">
    <location>
        <begin position="246"/>
        <end position="268"/>
    </location>
</feature>
<feature type="transmembrane region" description="Helical" evidence="2">
    <location>
        <begin position="171"/>
        <end position="192"/>
    </location>
</feature>
<feature type="region of interest" description="Disordered" evidence="1">
    <location>
        <begin position="1"/>
        <end position="22"/>
    </location>
</feature>
<reference evidence="3 4" key="1">
    <citation type="journal article" date="2012" name="J. Bacteriol.">
        <title>Genome Sequence of Radiation-Resistant Modestobacter marinus Strain BC501, a Representative Actinobacterium That Thrives on Calcareous Stone Surfaces.</title>
        <authorList>
            <person name="Normand P."/>
            <person name="Gury J."/>
            <person name="Pujic P."/>
            <person name="Chouaia B."/>
            <person name="Crotti E."/>
            <person name="Brusetti L."/>
            <person name="Daffonchio D."/>
            <person name="Vacherie B."/>
            <person name="Barbe V."/>
            <person name="Medigue C."/>
            <person name="Calteau A."/>
            <person name="Ghodhbane-Gtari F."/>
            <person name="Essoussi I."/>
            <person name="Nouioui I."/>
            <person name="Abbassi-Ghozzi I."/>
            <person name="Gtari M."/>
        </authorList>
    </citation>
    <scope>NUCLEOTIDE SEQUENCE [LARGE SCALE GENOMIC DNA]</scope>
    <source>
        <strain evidence="4">BC 501</strain>
    </source>
</reference>
<dbReference type="STRING" id="477641.MODMU_1525"/>
<gene>
    <name evidence="3" type="ordered locus">MODMU_1525</name>
</gene>
<evidence type="ECO:0000256" key="1">
    <source>
        <dbReference type="SAM" id="MobiDB-lite"/>
    </source>
</evidence>
<keyword evidence="2" id="KW-1133">Transmembrane helix</keyword>
<dbReference type="AlphaFoldDB" id="I4EUA7"/>
<feature type="transmembrane region" description="Helical" evidence="2">
    <location>
        <begin position="146"/>
        <end position="164"/>
    </location>
</feature>
<protein>
    <recommendedName>
        <fullName evidence="5">Integral membrane protein</fullName>
    </recommendedName>
</protein>
<feature type="transmembrane region" description="Helical" evidence="2">
    <location>
        <begin position="204"/>
        <end position="225"/>
    </location>
</feature>
<feature type="transmembrane region" description="Helical" evidence="2">
    <location>
        <begin position="73"/>
        <end position="95"/>
    </location>
</feature>
<keyword evidence="2" id="KW-0472">Membrane</keyword>
<dbReference type="PANTHER" id="PTHR20992">
    <property type="entry name" value="AT15442P-RELATED"/>
    <property type="match status" value="1"/>
</dbReference>
<evidence type="ECO:0008006" key="5">
    <source>
        <dbReference type="Google" id="ProtNLM"/>
    </source>
</evidence>
<feature type="transmembrane region" description="Helical" evidence="2">
    <location>
        <begin position="48"/>
        <end position="67"/>
    </location>
</feature>
<dbReference type="eggNOG" id="COG1808">
    <property type="taxonomic scope" value="Bacteria"/>
</dbReference>
<dbReference type="HOGENOM" id="CLU_056545_1_0_11"/>
<sequence>MTDEPTGDTAGTGPPVSAVPPVSAPRVVGADIDRMTERLFLREARARSAFWVLLLLAAVIAAAGVVADSVATVIGAMIVAPLMTPILGTALAVVLSDRRQLMTSVGFVLAGALAVVAVGCLLGLAVDGPVVAETNDQVAGRVSPKLIDLISALATGGVGAFALVRSDVSDALPGVAIAISLVPPLAVVGLTLESGEPGQSLGALLLFGTNVTAIIATATGLLLACRVRAVALDAGRDVGRLSARTLVVVAGLVVLVAIPLGVGSYHVITEQRMTIAARPVAERWAAAEGWDVAGVAYVQGRLQIAAVGPAPTPDPDSLRAELSEAGLAGVPVRLSLVVGGTQDLPAPAD</sequence>
<dbReference type="PANTHER" id="PTHR20992:SF9">
    <property type="entry name" value="AT15442P-RELATED"/>
    <property type="match status" value="1"/>
</dbReference>
<dbReference type="Proteomes" id="UP000006461">
    <property type="component" value="Chromosome"/>
</dbReference>
<organism evidence="3 4">
    <name type="scientific">Modestobacter italicus (strain DSM 44449 / CECT 9708 / BC 501)</name>
    <dbReference type="NCBI Taxonomy" id="2732864"/>
    <lineage>
        <taxon>Bacteria</taxon>
        <taxon>Bacillati</taxon>
        <taxon>Actinomycetota</taxon>
        <taxon>Actinomycetes</taxon>
        <taxon>Geodermatophilales</taxon>
        <taxon>Geodermatophilaceae</taxon>
        <taxon>Modestobacter</taxon>
    </lineage>
</organism>
<dbReference type="Pfam" id="PF04087">
    <property type="entry name" value="DUF389"/>
    <property type="match status" value="1"/>
</dbReference>